<protein>
    <submittedName>
        <fullName evidence="2">Uncharacterized protein</fullName>
    </submittedName>
</protein>
<name>A0A4V2V9Q8_RHISU</name>
<evidence type="ECO:0000256" key="1">
    <source>
        <dbReference type="SAM" id="SignalP"/>
    </source>
</evidence>
<dbReference type="AlphaFoldDB" id="A0A4V2V9Q8"/>
<dbReference type="Proteomes" id="UP000294576">
    <property type="component" value="Unassembled WGS sequence"/>
</dbReference>
<evidence type="ECO:0000313" key="2">
    <source>
        <dbReference type="EMBL" id="TCU17885.1"/>
    </source>
</evidence>
<feature type="signal peptide" evidence="1">
    <location>
        <begin position="1"/>
        <end position="27"/>
    </location>
</feature>
<evidence type="ECO:0000313" key="3">
    <source>
        <dbReference type="Proteomes" id="UP000294576"/>
    </source>
</evidence>
<organism evidence="2 3">
    <name type="scientific">Rhizobium sullae</name>
    <name type="common">Rhizobium hedysari</name>
    <dbReference type="NCBI Taxonomy" id="50338"/>
    <lineage>
        <taxon>Bacteria</taxon>
        <taxon>Pseudomonadati</taxon>
        <taxon>Pseudomonadota</taxon>
        <taxon>Alphaproteobacteria</taxon>
        <taxon>Hyphomicrobiales</taxon>
        <taxon>Rhizobiaceae</taxon>
        <taxon>Rhizobium/Agrobacterium group</taxon>
        <taxon>Rhizobium</taxon>
    </lineage>
</organism>
<accession>A0A4V2V9Q8</accession>
<sequence length="102" mass="10667">MKTVTPLSLAILLSLAGASGFVTPALADYKVRICTGEDQANGCPVSHDAMFGCGVSYDQAAEVVCTVTENAQKQVLPYTVLPQGTHSGGRCGYGWALVTCRQ</sequence>
<reference evidence="2 3" key="1">
    <citation type="submission" date="2019-03" db="EMBL/GenBank/DDBJ databases">
        <title>Genomic Encyclopedia of Type Strains, Phase IV (KMG-V): Genome sequencing to study the core and pangenomes of soil and plant-associated prokaryotes.</title>
        <authorList>
            <person name="Whitman W."/>
        </authorList>
    </citation>
    <scope>NUCLEOTIDE SEQUENCE [LARGE SCALE GENOMIC DNA]</scope>
    <source>
        <strain evidence="2 3">Hc14</strain>
    </source>
</reference>
<comment type="caution">
    <text evidence="2">The sequence shown here is derived from an EMBL/GenBank/DDBJ whole genome shotgun (WGS) entry which is preliminary data.</text>
</comment>
<keyword evidence="1" id="KW-0732">Signal</keyword>
<gene>
    <name evidence="2" type="ORF">EV132_1031</name>
</gene>
<proteinExistence type="predicted"/>
<dbReference type="EMBL" id="SMBH01000003">
    <property type="protein sequence ID" value="TCU17885.1"/>
    <property type="molecule type" value="Genomic_DNA"/>
</dbReference>
<feature type="chain" id="PRO_5020265401" evidence="1">
    <location>
        <begin position="28"/>
        <end position="102"/>
    </location>
</feature>